<evidence type="ECO:0000256" key="5">
    <source>
        <dbReference type="ARBA" id="ARBA00022989"/>
    </source>
</evidence>
<keyword evidence="12" id="KW-1185">Reference proteome</keyword>
<feature type="transmembrane region" description="Helical" evidence="8">
    <location>
        <begin position="239"/>
        <end position="262"/>
    </location>
</feature>
<reference evidence="12" key="1">
    <citation type="journal article" date="2021" name="ISME J.">
        <title>Evolutionary origin and ecological implication of a unique nif island in free-living Bradyrhizobium lineages.</title>
        <authorList>
            <person name="Tao J."/>
        </authorList>
    </citation>
    <scope>NUCLEOTIDE SEQUENCE [LARGE SCALE GENOMIC DNA]</scope>
    <source>
        <strain evidence="12">SZCCT0094</strain>
    </source>
</reference>
<dbReference type="InterPro" id="IPR011527">
    <property type="entry name" value="ABC1_TM_dom"/>
</dbReference>
<keyword evidence="6 8" id="KW-0472">Membrane</keyword>
<dbReference type="InterPro" id="IPR003439">
    <property type="entry name" value="ABC_transporter-like_ATP-bd"/>
</dbReference>
<dbReference type="InterPro" id="IPR027417">
    <property type="entry name" value="P-loop_NTPase"/>
</dbReference>
<dbReference type="NCBIfam" id="TIGR01194">
    <property type="entry name" value="cyc_pep_trnsptr"/>
    <property type="match status" value="1"/>
</dbReference>
<dbReference type="InterPro" id="IPR005898">
    <property type="entry name" value="Cyc_pep_transpt_SyrD/YojI"/>
</dbReference>
<dbReference type="SUPFAM" id="SSF52540">
    <property type="entry name" value="P-loop containing nucleoside triphosphate hydrolases"/>
    <property type="match status" value="1"/>
</dbReference>
<evidence type="ECO:0000256" key="1">
    <source>
        <dbReference type="ARBA" id="ARBA00004651"/>
    </source>
</evidence>
<dbReference type="InterPro" id="IPR003593">
    <property type="entry name" value="AAA+_ATPase"/>
</dbReference>
<dbReference type="EMBL" id="JAFCLK010000031">
    <property type="protein sequence ID" value="MBR1139624.1"/>
    <property type="molecule type" value="Genomic_DNA"/>
</dbReference>
<dbReference type="Gene3D" id="3.40.50.300">
    <property type="entry name" value="P-loop containing nucleotide triphosphate hydrolases"/>
    <property type="match status" value="1"/>
</dbReference>
<evidence type="ECO:0000256" key="4">
    <source>
        <dbReference type="ARBA" id="ARBA00022840"/>
    </source>
</evidence>
<feature type="domain" description="ABC transmembrane type-1" evidence="10">
    <location>
        <begin position="21"/>
        <end position="207"/>
    </location>
</feature>
<dbReference type="PROSITE" id="PS50929">
    <property type="entry name" value="ABC_TM1F"/>
    <property type="match status" value="1"/>
</dbReference>
<dbReference type="InterPro" id="IPR036640">
    <property type="entry name" value="ABC1_TM_sf"/>
</dbReference>
<dbReference type="Proteomes" id="UP001314635">
    <property type="component" value="Unassembled WGS sequence"/>
</dbReference>
<organism evidence="11 12">
    <name type="scientific">Bradyrhizobium denitrificans</name>
    <dbReference type="NCBI Taxonomy" id="2734912"/>
    <lineage>
        <taxon>Bacteria</taxon>
        <taxon>Pseudomonadati</taxon>
        <taxon>Pseudomonadota</taxon>
        <taxon>Alphaproteobacteria</taxon>
        <taxon>Hyphomicrobiales</taxon>
        <taxon>Nitrobacteraceae</taxon>
        <taxon>Bradyrhizobium</taxon>
    </lineage>
</organism>
<evidence type="ECO:0000256" key="6">
    <source>
        <dbReference type="ARBA" id="ARBA00023136"/>
    </source>
</evidence>
<keyword evidence="2 8" id="KW-0812">Transmembrane</keyword>
<feature type="domain" description="ABC transporter" evidence="9">
    <location>
        <begin position="333"/>
        <end position="546"/>
    </location>
</feature>
<evidence type="ECO:0000259" key="9">
    <source>
        <dbReference type="PROSITE" id="PS50893"/>
    </source>
</evidence>
<accession>A0ABS5GE60</accession>
<keyword evidence="4" id="KW-0067">ATP-binding</keyword>
<dbReference type="SMART" id="SM00382">
    <property type="entry name" value="AAA"/>
    <property type="match status" value="1"/>
</dbReference>
<sequence>MGPIPSYTALIRDKSDAPREALSLALMTALSGIAMGASMAVVNAVVGGGEAGATLPNLLLFALLATIFLWTRNYALSRTAIIVQAMLTRIRENIVRKLRDIDLQALDAMNRERLIGTLSHDCFVISEASESIVIGASSAVMLLFSAFYVATLSMFAFIMLCVLVCAAIIYYRRSQRSSRTILDAASESERRLFDSIRHLVYGFREIKIAPEKGDDLLDNYILGYGAQARELRIQSQRQFLKGLASSQTFFYMLLAAIIFILPQYQVDRLVIEKITYIILFIAGPMEVFVRALPEAIKANAAAEHIWSVEAWLDSAERDAQPTSLLADPEFHSIGLRELTFEHGGAEAGQGFRVGPIDLSLRPGEIVFIAGGNGSGKSTLLLLLLALYRPLGGQLVWNGAAVRPHNAARYRQLFSVVFADFHLFDRLYGLRDTDPGRVDDLLRRFGLDRMVKFVDGAFSTLDLSTGQRKRLAMIGALLENKPIMVFDEWAADQDVTSRDYYYTKLLPELKAQGKTIVAVTHDDRYYGVADRVIYMEQGSIRSQEARV</sequence>
<keyword evidence="3" id="KW-0547">Nucleotide-binding</keyword>
<comment type="function">
    <text evidence="7">Involved in beta-(1--&gt;2)glucan export. Transmembrane domains (TMD) form a pore in the inner membrane and the ATP-binding domain (NBD) is responsible for energy generation.</text>
</comment>
<gene>
    <name evidence="11" type="ORF">JQ619_28095</name>
</gene>
<keyword evidence="5 8" id="KW-1133">Transmembrane helix</keyword>
<evidence type="ECO:0000256" key="2">
    <source>
        <dbReference type="ARBA" id="ARBA00022692"/>
    </source>
</evidence>
<comment type="caution">
    <text evidence="11">The sequence shown here is derived from an EMBL/GenBank/DDBJ whole genome shotgun (WGS) entry which is preliminary data.</text>
</comment>
<protein>
    <submittedName>
        <fullName evidence="11">Cyclic peptide export ABC transporter</fullName>
    </submittedName>
</protein>
<dbReference type="PANTHER" id="PTHR24221">
    <property type="entry name" value="ATP-BINDING CASSETTE SUB-FAMILY B"/>
    <property type="match status" value="1"/>
</dbReference>
<dbReference type="PROSITE" id="PS50893">
    <property type="entry name" value="ABC_TRANSPORTER_2"/>
    <property type="match status" value="1"/>
</dbReference>
<evidence type="ECO:0000313" key="11">
    <source>
        <dbReference type="EMBL" id="MBR1139624.1"/>
    </source>
</evidence>
<proteinExistence type="predicted"/>
<dbReference type="Pfam" id="PF00005">
    <property type="entry name" value="ABC_tran"/>
    <property type="match status" value="1"/>
</dbReference>
<dbReference type="RefSeq" id="WP_172236749.1">
    <property type="nucleotide sequence ID" value="NZ_JABFDP010000011.1"/>
</dbReference>
<evidence type="ECO:0000256" key="8">
    <source>
        <dbReference type="SAM" id="Phobius"/>
    </source>
</evidence>
<evidence type="ECO:0000259" key="10">
    <source>
        <dbReference type="PROSITE" id="PS50929"/>
    </source>
</evidence>
<dbReference type="InterPro" id="IPR039421">
    <property type="entry name" value="Type_1_exporter"/>
</dbReference>
<feature type="transmembrane region" description="Helical" evidence="8">
    <location>
        <begin position="154"/>
        <end position="171"/>
    </location>
</feature>
<dbReference type="Gene3D" id="1.20.1560.10">
    <property type="entry name" value="ABC transporter type 1, transmembrane domain"/>
    <property type="match status" value="1"/>
</dbReference>
<evidence type="ECO:0000256" key="7">
    <source>
        <dbReference type="ARBA" id="ARBA00024722"/>
    </source>
</evidence>
<evidence type="ECO:0000256" key="3">
    <source>
        <dbReference type="ARBA" id="ARBA00022741"/>
    </source>
</evidence>
<name>A0ABS5GE60_9BRAD</name>
<feature type="transmembrane region" description="Helical" evidence="8">
    <location>
        <begin position="21"/>
        <end position="45"/>
    </location>
</feature>
<evidence type="ECO:0000313" key="12">
    <source>
        <dbReference type="Proteomes" id="UP001314635"/>
    </source>
</evidence>
<comment type="subcellular location">
    <subcellularLocation>
        <location evidence="1">Cell membrane</location>
        <topology evidence="1">Multi-pass membrane protein</topology>
    </subcellularLocation>
</comment>
<feature type="transmembrane region" description="Helical" evidence="8">
    <location>
        <begin position="51"/>
        <end position="70"/>
    </location>
</feature>
<dbReference type="PANTHER" id="PTHR24221:SF503">
    <property type="entry name" value="MITOCHONDRIAL POTASSIUM CHANNEL ATP-BINDING SUBUNIT"/>
    <property type="match status" value="1"/>
</dbReference>
<feature type="transmembrane region" description="Helical" evidence="8">
    <location>
        <begin position="131"/>
        <end position="148"/>
    </location>
</feature>
<dbReference type="SUPFAM" id="SSF90123">
    <property type="entry name" value="ABC transporter transmembrane region"/>
    <property type="match status" value="1"/>
</dbReference>